<proteinExistence type="predicted"/>
<reference evidence="2" key="1">
    <citation type="submission" date="2022-11" db="UniProtKB">
        <authorList>
            <consortium name="WormBaseParasite"/>
        </authorList>
    </citation>
    <scope>IDENTIFICATION</scope>
</reference>
<keyword evidence="1" id="KW-1185">Reference proteome</keyword>
<dbReference type="AlphaFoldDB" id="A0A915HQY4"/>
<sequence length="221" mass="25418">MSGGRIIVQNGEIRISTFQNESDIFVHIVADVYASQNLAVGFRSPMMEKFGDKITYVADDIVVGKRCVDFFPFRSAEKGNYKWPLRDLIEIYQLVDNLLSFKQPYFQYFLMAFLVSCTIFVEQSIKHNRSPLLKVTITMEDLAASLFSEDRFETREYANKCQPFNGQIFVKFVGVERATDEMHLVIFVAIISFVAQTERINTDGRFAEQSDQTSRIAIDQL</sequence>
<protein>
    <submittedName>
        <fullName evidence="2">Uncharacterized protein</fullName>
    </submittedName>
</protein>
<dbReference type="WBParaSite" id="nRc.2.0.1.t04139-RA">
    <property type="protein sequence ID" value="nRc.2.0.1.t04139-RA"/>
    <property type="gene ID" value="nRc.2.0.1.g04139"/>
</dbReference>
<name>A0A915HQY4_ROMCU</name>
<organism evidence="1 2">
    <name type="scientific">Romanomermis culicivorax</name>
    <name type="common">Nematode worm</name>
    <dbReference type="NCBI Taxonomy" id="13658"/>
    <lineage>
        <taxon>Eukaryota</taxon>
        <taxon>Metazoa</taxon>
        <taxon>Ecdysozoa</taxon>
        <taxon>Nematoda</taxon>
        <taxon>Enoplea</taxon>
        <taxon>Dorylaimia</taxon>
        <taxon>Mermithida</taxon>
        <taxon>Mermithoidea</taxon>
        <taxon>Mermithidae</taxon>
        <taxon>Romanomermis</taxon>
    </lineage>
</organism>
<dbReference type="Proteomes" id="UP000887565">
    <property type="component" value="Unplaced"/>
</dbReference>
<accession>A0A915HQY4</accession>
<evidence type="ECO:0000313" key="2">
    <source>
        <dbReference type="WBParaSite" id="nRc.2.0.1.t04139-RA"/>
    </source>
</evidence>
<evidence type="ECO:0000313" key="1">
    <source>
        <dbReference type="Proteomes" id="UP000887565"/>
    </source>
</evidence>